<evidence type="ECO:0000256" key="4">
    <source>
        <dbReference type="ARBA" id="ARBA00022679"/>
    </source>
</evidence>
<sequence length="203" mass="23404">MKTIQNPDEYSKPYREFVPPSKTMVDKNLGETLDCKLPEFQFINRGGKITYHGPGQLVIYFIIDLKDFSNLDIRKYIQILERNIKEYVKSEGLDVVNYQDEVGVFVKRKSNNCTYKISSIGINLQKLVTTHGISINIQNNLDYLNTFEMCGLENLQQTSLINEKKTINDDISTIAKKIVTKINHDLGDMNIIYKSINEDEINL</sequence>
<dbReference type="InterPro" id="IPR045864">
    <property type="entry name" value="aa-tRNA-synth_II/BPL/LPL"/>
</dbReference>
<dbReference type="AlphaFoldDB" id="A0A1E5RV09"/>
<keyword evidence="5" id="KW-0012">Acyltransferase</keyword>
<evidence type="ECO:0000313" key="8">
    <source>
        <dbReference type="Proteomes" id="UP000095358"/>
    </source>
</evidence>
<dbReference type="PROSITE" id="PS51733">
    <property type="entry name" value="BPL_LPL_CATALYTIC"/>
    <property type="match status" value="1"/>
</dbReference>
<comment type="caution">
    <text evidence="7">The sequence shown here is derived from an EMBL/GenBank/DDBJ whole genome shotgun (WGS) entry which is preliminary data.</text>
</comment>
<organism evidence="7 8">
    <name type="scientific">Hanseniaspora uvarum</name>
    <name type="common">Yeast</name>
    <name type="synonym">Kloeckera apiculata</name>
    <dbReference type="NCBI Taxonomy" id="29833"/>
    <lineage>
        <taxon>Eukaryota</taxon>
        <taxon>Fungi</taxon>
        <taxon>Dikarya</taxon>
        <taxon>Ascomycota</taxon>
        <taxon>Saccharomycotina</taxon>
        <taxon>Saccharomycetes</taxon>
        <taxon>Saccharomycodales</taxon>
        <taxon>Saccharomycodaceae</taxon>
        <taxon>Hanseniaspora</taxon>
    </lineage>
</organism>
<dbReference type="GO" id="GO:0009249">
    <property type="term" value="P:protein lipoylation"/>
    <property type="evidence" value="ECO:0007669"/>
    <property type="project" value="InterPro"/>
</dbReference>
<name>A0A1E5RV09_HANUV</name>
<dbReference type="OrthoDB" id="19908at2759"/>
<dbReference type="VEuPathDB" id="FungiDB:AWRI3580_g1179"/>
<keyword evidence="4 7" id="KW-0808">Transferase</keyword>
<dbReference type="EMBL" id="LPNN01000003">
    <property type="protein sequence ID" value="OEJ90709.1"/>
    <property type="molecule type" value="Genomic_DNA"/>
</dbReference>
<accession>A0A1E5RV09</accession>
<gene>
    <name evidence="7" type="ORF">AWRI3580_g1179</name>
</gene>
<dbReference type="InterPro" id="IPR004143">
    <property type="entry name" value="BPL_LPL_catalytic"/>
</dbReference>
<evidence type="ECO:0000313" key="7">
    <source>
        <dbReference type="EMBL" id="OEJ90709.1"/>
    </source>
</evidence>
<reference evidence="8" key="1">
    <citation type="journal article" date="2016" name="Genome Announc.">
        <title>Genome sequences of three species of Hanseniaspora isolated from spontaneous wine fermentations.</title>
        <authorList>
            <person name="Sternes P.R."/>
            <person name="Lee D."/>
            <person name="Kutyna D.R."/>
            <person name="Borneman A.R."/>
        </authorList>
    </citation>
    <scope>NUCLEOTIDE SEQUENCE [LARGE SCALE GENOMIC DNA]</scope>
    <source>
        <strain evidence="8">AWRI3580</strain>
    </source>
</reference>
<dbReference type="Proteomes" id="UP000095358">
    <property type="component" value="Unassembled WGS sequence"/>
</dbReference>
<proteinExistence type="inferred from homology"/>
<dbReference type="PROSITE" id="PS01313">
    <property type="entry name" value="LIPB"/>
    <property type="match status" value="1"/>
</dbReference>
<dbReference type="EC" id="2.3.1.181" evidence="3"/>
<comment type="similarity">
    <text evidence="2">Belongs to the LipB family.</text>
</comment>
<evidence type="ECO:0000256" key="5">
    <source>
        <dbReference type="ARBA" id="ARBA00023315"/>
    </source>
</evidence>
<feature type="domain" description="BPL/LPL catalytic" evidence="6">
    <location>
        <begin position="1"/>
        <end position="190"/>
    </location>
</feature>
<dbReference type="STRING" id="29833.A0A1E5RV09"/>
<dbReference type="PANTHER" id="PTHR10993:SF7">
    <property type="entry name" value="LIPOYLTRANSFERASE 2, MITOCHONDRIAL-RELATED"/>
    <property type="match status" value="1"/>
</dbReference>
<dbReference type="InterPro" id="IPR000544">
    <property type="entry name" value="Octanoyltransferase"/>
</dbReference>
<keyword evidence="8" id="KW-1185">Reference proteome</keyword>
<dbReference type="SUPFAM" id="SSF55681">
    <property type="entry name" value="Class II aaRS and biotin synthetases"/>
    <property type="match status" value="1"/>
</dbReference>
<dbReference type="PANTHER" id="PTHR10993">
    <property type="entry name" value="OCTANOYLTRANSFERASE"/>
    <property type="match status" value="1"/>
</dbReference>
<dbReference type="UniPathway" id="UPA00538">
    <property type="reaction ID" value="UER00592"/>
</dbReference>
<dbReference type="Pfam" id="PF21948">
    <property type="entry name" value="LplA-B_cat"/>
    <property type="match status" value="1"/>
</dbReference>
<dbReference type="GO" id="GO:0033819">
    <property type="term" value="F:lipoyl(octanoyl) transferase activity"/>
    <property type="evidence" value="ECO:0007669"/>
    <property type="project" value="UniProtKB-EC"/>
</dbReference>
<evidence type="ECO:0000256" key="1">
    <source>
        <dbReference type="ARBA" id="ARBA00004821"/>
    </source>
</evidence>
<evidence type="ECO:0000259" key="6">
    <source>
        <dbReference type="PROSITE" id="PS51733"/>
    </source>
</evidence>
<dbReference type="Gene3D" id="3.30.930.10">
    <property type="entry name" value="Bira Bifunctional Protein, Domain 2"/>
    <property type="match status" value="1"/>
</dbReference>
<evidence type="ECO:0000256" key="2">
    <source>
        <dbReference type="ARBA" id="ARBA00007907"/>
    </source>
</evidence>
<dbReference type="InterPro" id="IPR020605">
    <property type="entry name" value="Octanoyltransferase_CS"/>
</dbReference>
<dbReference type="NCBIfam" id="TIGR00214">
    <property type="entry name" value="lipB"/>
    <property type="match status" value="1"/>
</dbReference>
<comment type="pathway">
    <text evidence="1">Protein modification; protein lipoylation via endogenous pathway; protein N(6)-(lipoyl)lysine from octanoyl-[acyl-carrier-protein]: step 1/2.</text>
</comment>
<protein>
    <recommendedName>
        <fullName evidence="3">lipoyl(octanoyl) transferase</fullName>
        <ecNumber evidence="3">2.3.1.181</ecNumber>
    </recommendedName>
</protein>
<evidence type="ECO:0000256" key="3">
    <source>
        <dbReference type="ARBA" id="ARBA00012334"/>
    </source>
</evidence>